<dbReference type="Proteomes" id="UP001152599">
    <property type="component" value="Unassembled WGS sequence"/>
</dbReference>
<proteinExistence type="predicted"/>
<name>A0A9X4RXJ1_9FLAO</name>
<dbReference type="Pfam" id="PF04765">
    <property type="entry name" value="TOD1_MUCI70"/>
    <property type="match status" value="1"/>
</dbReference>
<dbReference type="InterPro" id="IPR048354">
    <property type="entry name" value="TOD1_MUCI70_glycTrfase_dom"/>
</dbReference>
<dbReference type="Gene3D" id="3.90.550.10">
    <property type="entry name" value="Spore Coat Polysaccharide Biosynthesis Protein SpsA, Chain A"/>
    <property type="match status" value="1"/>
</dbReference>
<comment type="caution">
    <text evidence="2">The sequence shown here is derived from an EMBL/GenBank/DDBJ whole genome shotgun (WGS) entry which is preliminary data.</text>
</comment>
<dbReference type="RefSeq" id="WP_304421290.1">
    <property type="nucleotide sequence ID" value="NZ_JANCMU010000010.1"/>
</dbReference>
<evidence type="ECO:0000259" key="1">
    <source>
        <dbReference type="Pfam" id="PF04765"/>
    </source>
</evidence>
<keyword evidence="3" id="KW-1185">Reference proteome</keyword>
<feature type="domain" description="TOD1/MUCI70 glycosyltransferase-like" evidence="1">
    <location>
        <begin position="45"/>
        <end position="208"/>
    </location>
</feature>
<sequence length="257" mass="30098">MGEPINKKVIYTAIFGDQCGLVPQPKIEGFDFICFTDQSNLQANPWNVIQVTPYDATDFTRSNRQIKILAHQFVGEYETSIYVDANFLIVGDMNHLLQKSLEHHNMAAFSHAQTFPDSRNCIYEEGRAIKDLHEQGLYFKDDLSIIDNHLKFLKSENYPADNGLIKGGCLVRNHNHLEVIKLMEDWWYMVENYSKRDQMSFNYVAWKNNFEFATIPGDIRRGNPYIYWLGDMRKNWTNKVRKVYFKRKLGLIKIPKA</sequence>
<evidence type="ECO:0000313" key="2">
    <source>
        <dbReference type="EMBL" id="MDG4947022.1"/>
    </source>
</evidence>
<evidence type="ECO:0000313" key="3">
    <source>
        <dbReference type="Proteomes" id="UP001152599"/>
    </source>
</evidence>
<organism evidence="2 3">
    <name type="scientific">Profundicola chukchiensis</name>
    <dbReference type="NCBI Taxonomy" id="2961959"/>
    <lineage>
        <taxon>Bacteria</taxon>
        <taxon>Pseudomonadati</taxon>
        <taxon>Bacteroidota</taxon>
        <taxon>Flavobacteriia</taxon>
        <taxon>Flavobacteriales</taxon>
        <taxon>Weeksellaceae</taxon>
        <taxon>Profundicola</taxon>
    </lineage>
</organism>
<gene>
    <name evidence="2" type="ORF">NMK71_11425</name>
</gene>
<dbReference type="SUPFAM" id="SSF53448">
    <property type="entry name" value="Nucleotide-diphospho-sugar transferases"/>
    <property type="match status" value="1"/>
</dbReference>
<dbReference type="AlphaFoldDB" id="A0A9X4RXJ1"/>
<dbReference type="EMBL" id="JANCMU010000010">
    <property type="protein sequence ID" value="MDG4947022.1"/>
    <property type="molecule type" value="Genomic_DNA"/>
</dbReference>
<reference evidence="2" key="1">
    <citation type="submission" date="2022-07" db="EMBL/GenBank/DDBJ databases">
        <title>Description and genome-wide analysis of Profundicola chukchiensis gen. nov., sp. nov., marine bacteria isolated from bottom sediments of the Chukchi Sea.</title>
        <authorList>
            <person name="Romanenko L."/>
            <person name="Otstavnykh N."/>
            <person name="Kurilenko V."/>
            <person name="Eremeev V."/>
            <person name="Velansky P."/>
            <person name="Mikhailov V."/>
            <person name="Isaeva M."/>
        </authorList>
    </citation>
    <scope>NUCLEOTIDE SEQUENCE</scope>
    <source>
        <strain evidence="2">KMM 9713</strain>
    </source>
</reference>
<protein>
    <submittedName>
        <fullName evidence="2">DUF616 domain-containing protein</fullName>
    </submittedName>
</protein>
<dbReference type="InterPro" id="IPR029044">
    <property type="entry name" value="Nucleotide-diphossugar_trans"/>
</dbReference>
<accession>A0A9X4RXJ1</accession>